<keyword evidence="1" id="KW-1133">Transmembrane helix</keyword>
<reference evidence="3" key="1">
    <citation type="submission" date="2023-08" db="EMBL/GenBank/DDBJ databases">
        <authorList>
            <person name="Chen Y."/>
            <person name="Shah S."/>
            <person name="Dougan E. K."/>
            <person name="Thang M."/>
            <person name="Chan C."/>
        </authorList>
    </citation>
    <scope>NUCLEOTIDE SEQUENCE</scope>
</reference>
<comment type="caution">
    <text evidence="3">The sequence shown here is derived from an EMBL/GenBank/DDBJ whole genome shotgun (WGS) entry which is preliminary data.</text>
</comment>
<evidence type="ECO:0000256" key="2">
    <source>
        <dbReference type="SAM" id="SignalP"/>
    </source>
</evidence>
<keyword evidence="1" id="KW-0472">Membrane</keyword>
<keyword evidence="4" id="KW-1185">Reference proteome</keyword>
<feature type="transmembrane region" description="Helical" evidence="1">
    <location>
        <begin position="65"/>
        <end position="85"/>
    </location>
</feature>
<sequence length="127" mass="13456">MASSRLLPCLVLLALLGSLSFCSPAAPAARARSFGLTGPRLEHTPRPLPPVRAGAEAEKPEEGSIGGALLSLLGGVAFWAVLYWIFFKATDHLTNIVQGSPRLEVLSFAILGFLPLVLVQTLGLHGW</sequence>
<evidence type="ECO:0000313" key="4">
    <source>
        <dbReference type="Proteomes" id="UP001178507"/>
    </source>
</evidence>
<keyword evidence="2" id="KW-0732">Signal</keyword>
<accession>A0AA36IRD6</accession>
<keyword evidence="1" id="KW-0812">Transmembrane</keyword>
<feature type="signal peptide" evidence="2">
    <location>
        <begin position="1"/>
        <end position="24"/>
    </location>
</feature>
<organism evidence="3 4">
    <name type="scientific">Effrenium voratum</name>
    <dbReference type="NCBI Taxonomy" id="2562239"/>
    <lineage>
        <taxon>Eukaryota</taxon>
        <taxon>Sar</taxon>
        <taxon>Alveolata</taxon>
        <taxon>Dinophyceae</taxon>
        <taxon>Suessiales</taxon>
        <taxon>Symbiodiniaceae</taxon>
        <taxon>Effrenium</taxon>
    </lineage>
</organism>
<dbReference type="Proteomes" id="UP001178507">
    <property type="component" value="Unassembled WGS sequence"/>
</dbReference>
<evidence type="ECO:0000313" key="3">
    <source>
        <dbReference type="EMBL" id="CAJ1392280.1"/>
    </source>
</evidence>
<name>A0AA36IRD6_9DINO</name>
<dbReference type="AlphaFoldDB" id="A0AA36IRD6"/>
<protein>
    <submittedName>
        <fullName evidence="3">Uncharacterized protein</fullName>
    </submittedName>
</protein>
<feature type="transmembrane region" description="Helical" evidence="1">
    <location>
        <begin position="105"/>
        <end position="124"/>
    </location>
</feature>
<gene>
    <name evidence="3" type="ORF">EVOR1521_LOCUS17419</name>
</gene>
<dbReference type="EMBL" id="CAUJNA010002313">
    <property type="protein sequence ID" value="CAJ1392280.1"/>
    <property type="molecule type" value="Genomic_DNA"/>
</dbReference>
<feature type="chain" id="PRO_5041251635" evidence="2">
    <location>
        <begin position="25"/>
        <end position="127"/>
    </location>
</feature>
<proteinExistence type="predicted"/>
<evidence type="ECO:0000256" key="1">
    <source>
        <dbReference type="SAM" id="Phobius"/>
    </source>
</evidence>